<dbReference type="EC" id="3.1.3.48" evidence="1"/>
<dbReference type="PANTHER" id="PTHR46257:SF3">
    <property type="entry name" value="TYROSINE-PROTEIN PHOSPHATASE CORKSCREW"/>
    <property type="match status" value="1"/>
</dbReference>
<dbReference type="SUPFAM" id="SSF55550">
    <property type="entry name" value="SH2 domain"/>
    <property type="match status" value="2"/>
</dbReference>
<dbReference type="EMBL" id="JARK01001350">
    <property type="protein sequence ID" value="EYC24321.1"/>
    <property type="molecule type" value="Genomic_DNA"/>
</dbReference>
<keyword evidence="2" id="KW-0378">Hydrolase</keyword>
<dbReference type="SUPFAM" id="SSF52799">
    <property type="entry name" value="(Phosphotyrosine protein) phosphatases II"/>
    <property type="match status" value="1"/>
</dbReference>
<keyword evidence="3" id="KW-0904">Protein phosphatase</keyword>
<dbReference type="GO" id="GO:0030154">
    <property type="term" value="P:cell differentiation"/>
    <property type="evidence" value="ECO:0007669"/>
    <property type="project" value="TreeGrafter"/>
</dbReference>
<dbReference type="PROSITE" id="PS50056">
    <property type="entry name" value="TYR_PHOSPHATASE_2"/>
    <property type="match status" value="1"/>
</dbReference>
<reference evidence="11" key="1">
    <citation type="journal article" date="2015" name="Nat. Genet.">
        <title>The genome and transcriptome of the zoonotic hookworm Ancylostoma ceylanicum identify infection-specific gene families.</title>
        <authorList>
            <person name="Schwarz E.M."/>
            <person name="Hu Y."/>
            <person name="Antoshechkin I."/>
            <person name="Miller M.M."/>
            <person name="Sternberg P.W."/>
            <person name="Aroian R.V."/>
        </authorList>
    </citation>
    <scope>NUCLEOTIDE SEQUENCE</scope>
    <source>
        <strain evidence="11">HY135</strain>
    </source>
</reference>
<protein>
    <recommendedName>
        <fullName evidence="1">protein-tyrosine-phosphatase</fullName>
        <ecNumber evidence="1">3.1.3.48</ecNumber>
    </recommendedName>
</protein>
<evidence type="ECO:0000256" key="3">
    <source>
        <dbReference type="ARBA" id="ARBA00022912"/>
    </source>
</evidence>
<dbReference type="Proteomes" id="UP000024635">
    <property type="component" value="Unassembled WGS sequence"/>
</dbReference>
<evidence type="ECO:0000259" key="8">
    <source>
        <dbReference type="PROSITE" id="PS50055"/>
    </source>
</evidence>
<dbReference type="GO" id="GO:0035556">
    <property type="term" value="P:intracellular signal transduction"/>
    <property type="evidence" value="ECO:0007669"/>
    <property type="project" value="TreeGrafter"/>
</dbReference>
<feature type="domain" description="SH2" evidence="7">
    <location>
        <begin position="57"/>
        <end position="153"/>
    </location>
</feature>
<dbReference type="STRING" id="53326.A0A016VAL6"/>
<dbReference type="PANTHER" id="PTHR46257">
    <property type="entry name" value="TYROSINE-PROTEIN PHOSPHATASE CORKSCREW"/>
    <property type="match status" value="1"/>
</dbReference>
<evidence type="ECO:0000313" key="11">
    <source>
        <dbReference type="Proteomes" id="UP000024635"/>
    </source>
</evidence>
<feature type="domain" description="Tyrosine specific protein phosphatases" evidence="9">
    <location>
        <begin position="513"/>
        <end position="590"/>
    </location>
</feature>
<dbReference type="AlphaFoldDB" id="A0A016VAL6"/>
<dbReference type="PROSITE" id="PS50001">
    <property type="entry name" value="SH2"/>
    <property type="match status" value="2"/>
</dbReference>
<dbReference type="InterPro" id="IPR000980">
    <property type="entry name" value="SH2"/>
</dbReference>
<dbReference type="OrthoDB" id="8815311at2759"/>
<evidence type="ECO:0000256" key="5">
    <source>
        <dbReference type="PROSITE-ProRule" id="PRU00191"/>
    </source>
</evidence>
<accession>A0A016VAL6</accession>
<evidence type="ECO:0000313" key="10">
    <source>
        <dbReference type="EMBL" id="EYC24321.1"/>
    </source>
</evidence>
<name>A0A016VAL6_9BILA</name>
<dbReference type="InterPro" id="IPR003595">
    <property type="entry name" value="Tyr_Pase_cat"/>
</dbReference>
<dbReference type="SMART" id="SM00404">
    <property type="entry name" value="PTPc_motif"/>
    <property type="match status" value="1"/>
</dbReference>
<dbReference type="Pfam" id="PF00017">
    <property type="entry name" value="SH2"/>
    <property type="match status" value="2"/>
</dbReference>
<dbReference type="InterPro" id="IPR016130">
    <property type="entry name" value="Tyr_Pase_AS"/>
</dbReference>
<sequence>MRIDPHRGGRLAPSTKLGHAFALSRKSKADNEHLLSPSLRICCSDLPYMSDYRRPCNFFYNVTGEEAERLLRQYGSDGEFLARPSESQPLNFTLSIIRGKAITHVKIQKNSDDFLDLFGGESFASLSELVQFYIDNPEQLQERNGESIIMKYVHYFRRIFSSKLMCQCRAAFNSRRPVSIPLYEPAAQEARAPASQRWFHANITGTEAVDLLSKEKQWTYLVRESQRAPGSYAITVKTTDDHVVHILIQKKADTGMYHVGGGDEFRTVSELLAHYNNNPMVEEGSQRVVHLMNLVPSTCVPADAIDERIRLLEEIDPVTKKSGFLEEFERIQQVDDQFSSRREGKKEQNVSRNRYKNIVPFDHTRVILKDVPPNESDYINASYIRIPKGPPLHLYANREYISTQGCLPNTLLDFWRMVWQENSRVIVMTTKEMERSRSKCHVYWPALREELNLREYVIKTVEEIKVPGDNGLDMFIKRRFMVAKKGMPQREVFHLQFIGWPDHGCPEQPESVLRFLDAVDVACKKAISSQGPVIVHCSAGIGRTGTFIVIDILLNQIRHRGSSCPIDIPRTVMKIREQRSRMVQTEAQYVFLYRAISCYVGMINRCEYSHGYHDPNVCSRRNPHAASTQPYRKTAARRSRCISPAMRYAAALRLSRHPSDDAGDGGQPLHLPPPPLPRRRTAPDVAQAYVNNG</sequence>
<dbReference type="Pfam" id="PF00102">
    <property type="entry name" value="Y_phosphatase"/>
    <property type="match status" value="1"/>
</dbReference>
<evidence type="ECO:0000259" key="7">
    <source>
        <dbReference type="PROSITE" id="PS50001"/>
    </source>
</evidence>
<keyword evidence="4 5" id="KW-0727">SH2 domain</keyword>
<proteinExistence type="predicted"/>
<feature type="domain" description="SH2" evidence="7">
    <location>
        <begin position="198"/>
        <end position="295"/>
    </location>
</feature>
<dbReference type="GO" id="GO:0000278">
    <property type="term" value="P:mitotic cell cycle"/>
    <property type="evidence" value="ECO:0007669"/>
    <property type="project" value="TreeGrafter"/>
</dbReference>
<dbReference type="InterPro" id="IPR000242">
    <property type="entry name" value="PTP_cat"/>
</dbReference>
<dbReference type="PRINTS" id="PR00700">
    <property type="entry name" value="PRTYPHPHTASE"/>
</dbReference>
<comment type="caution">
    <text evidence="10">The sequence shown here is derived from an EMBL/GenBank/DDBJ whole genome shotgun (WGS) entry which is preliminary data.</text>
</comment>
<dbReference type="Gene3D" id="3.30.505.10">
    <property type="entry name" value="SH2 domain"/>
    <property type="match status" value="2"/>
</dbReference>
<evidence type="ECO:0000256" key="1">
    <source>
        <dbReference type="ARBA" id="ARBA00013064"/>
    </source>
</evidence>
<dbReference type="InterPro" id="IPR036860">
    <property type="entry name" value="SH2_dom_sf"/>
</dbReference>
<feature type="domain" description="Tyrosine-protein phosphatase" evidence="8">
    <location>
        <begin position="324"/>
        <end position="599"/>
    </location>
</feature>
<keyword evidence="11" id="KW-1185">Reference proteome</keyword>
<dbReference type="PRINTS" id="PR00401">
    <property type="entry name" value="SH2DOMAIN"/>
</dbReference>
<feature type="region of interest" description="Disordered" evidence="6">
    <location>
        <begin position="656"/>
        <end position="684"/>
    </location>
</feature>
<evidence type="ECO:0000256" key="4">
    <source>
        <dbReference type="ARBA" id="ARBA00022999"/>
    </source>
</evidence>
<dbReference type="SMART" id="SM00194">
    <property type="entry name" value="PTPc"/>
    <property type="match status" value="1"/>
</dbReference>
<dbReference type="GO" id="GO:0005737">
    <property type="term" value="C:cytoplasm"/>
    <property type="evidence" value="ECO:0007669"/>
    <property type="project" value="TreeGrafter"/>
</dbReference>
<organism evidence="10 11">
    <name type="scientific">Ancylostoma ceylanicum</name>
    <dbReference type="NCBI Taxonomy" id="53326"/>
    <lineage>
        <taxon>Eukaryota</taxon>
        <taxon>Metazoa</taxon>
        <taxon>Ecdysozoa</taxon>
        <taxon>Nematoda</taxon>
        <taxon>Chromadorea</taxon>
        <taxon>Rhabditida</taxon>
        <taxon>Rhabditina</taxon>
        <taxon>Rhabditomorpha</taxon>
        <taxon>Strongyloidea</taxon>
        <taxon>Ancylostomatidae</taxon>
        <taxon>Ancylostomatinae</taxon>
        <taxon>Ancylostoma</taxon>
    </lineage>
</organism>
<dbReference type="InterPro" id="IPR000387">
    <property type="entry name" value="Tyr_Pase_dom"/>
</dbReference>
<dbReference type="InterPro" id="IPR052123">
    <property type="entry name" value="Non-rcpt_Tyr_Phosphatase"/>
</dbReference>
<dbReference type="SMART" id="SM00252">
    <property type="entry name" value="SH2"/>
    <property type="match status" value="2"/>
</dbReference>
<dbReference type="InterPro" id="IPR029021">
    <property type="entry name" value="Prot-tyrosine_phosphatase-like"/>
</dbReference>
<dbReference type="Gene3D" id="3.90.190.10">
    <property type="entry name" value="Protein tyrosine phosphatase superfamily"/>
    <property type="match status" value="1"/>
</dbReference>
<evidence type="ECO:0000256" key="6">
    <source>
        <dbReference type="SAM" id="MobiDB-lite"/>
    </source>
</evidence>
<evidence type="ECO:0000256" key="2">
    <source>
        <dbReference type="ARBA" id="ARBA00022801"/>
    </source>
</evidence>
<evidence type="ECO:0000259" key="9">
    <source>
        <dbReference type="PROSITE" id="PS50056"/>
    </source>
</evidence>
<dbReference type="PROSITE" id="PS50055">
    <property type="entry name" value="TYR_PHOSPHATASE_PTP"/>
    <property type="match status" value="1"/>
</dbReference>
<dbReference type="GO" id="GO:0001784">
    <property type="term" value="F:phosphotyrosine residue binding"/>
    <property type="evidence" value="ECO:0007669"/>
    <property type="project" value="TreeGrafter"/>
</dbReference>
<gene>
    <name evidence="10" type="primary">Acey_s0014.g2439</name>
    <name evidence="10" type="synonym">Acey-ptp-2</name>
    <name evidence="10" type="ORF">Y032_0014g2439</name>
</gene>
<dbReference type="GO" id="GO:0004726">
    <property type="term" value="F:non-membrane spanning protein tyrosine phosphatase activity"/>
    <property type="evidence" value="ECO:0007669"/>
    <property type="project" value="TreeGrafter"/>
</dbReference>
<dbReference type="PROSITE" id="PS00383">
    <property type="entry name" value="TYR_PHOSPHATASE_1"/>
    <property type="match status" value="1"/>
</dbReference>